<dbReference type="KEGG" id="fax:FUAX_24020"/>
<organism evidence="1 2">
    <name type="scientific">Fulvitalea axinellae</name>
    <dbReference type="NCBI Taxonomy" id="1182444"/>
    <lineage>
        <taxon>Bacteria</taxon>
        <taxon>Pseudomonadati</taxon>
        <taxon>Bacteroidota</taxon>
        <taxon>Cytophagia</taxon>
        <taxon>Cytophagales</taxon>
        <taxon>Persicobacteraceae</taxon>
        <taxon>Fulvitalea</taxon>
    </lineage>
</organism>
<dbReference type="EMBL" id="AP025314">
    <property type="protein sequence ID" value="BDD09970.1"/>
    <property type="molecule type" value="Genomic_DNA"/>
</dbReference>
<sequence>MSPHYLRYQRLTFLLAISFLFGACNALMTEDLDGVQLKTSIALPMGETQYTIENLLDQMDDELAIEEKEIGGKKVLQFAYEQDLATVDLGDIVSVPNQSFPANGFQDIEITPVDIPVPIDLTLPLQVGLDESWDMDFGGNKLDEARFKSGVITIELASTVPVRLDADFDLPSLKTGTSETPFSRHISLEPFGTQIIRMPLAGNKFLFTDENIGVRNQLQFSFSNFVLNFTSNTTVQAGSALRFRINVANVVPDVFLGRFAKREISLDNQSIDIDVFDNELLGNVFFADPTLSLIVDNGIGLYMAADIRSITGISSNGTFTEMDGTFFNEDNPHEILRPSTKGQQVETVISLNKSNSNLPDFLSKMPKRLMFDAKFLTGTGEDDNLPQEFIDSNTTLGMKARAELPLDLALAGFTYTNTAEAEDFDEEDAENIEEALLKITTSNKIPIGMKLQINFLDAQKKQVATLFDENTDNTIIKAAQTGSDGFVTEATKQEARIYMGRELIDKLPDVKHYEIVLTIETGGSDPVKFEKSNTIDIQLAVQAKFKVNEDI</sequence>
<evidence type="ECO:0000313" key="2">
    <source>
        <dbReference type="Proteomes" id="UP001348817"/>
    </source>
</evidence>
<keyword evidence="2" id="KW-1185">Reference proteome</keyword>
<dbReference type="Proteomes" id="UP001348817">
    <property type="component" value="Chromosome"/>
</dbReference>
<dbReference type="RefSeq" id="WP_338391554.1">
    <property type="nucleotide sequence ID" value="NZ_AP025314.1"/>
</dbReference>
<dbReference type="PROSITE" id="PS51257">
    <property type="entry name" value="PROKAR_LIPOPROTEIN"/>
    <property type="match status" value="1"/>
</dbReference>
<proteinExistence type="predicted"/>
<reference evidence="1 2" key="1">
    <citation type="submission" date="2021-12" db="EMBL/GenBank/DDBJ databases">
        <title>Genome sequencing of bacteria with rrn-lacking chromosome and rrn-plasmid.</title>
        <authorList>
            <person name="Anda M."/>
            <person name="Iwasaki W."/>
        </authorList>
    </citation>
    <scope>NUCLEOTIDE SEQUENCE [LARGE SCALE GENOMIC DNA]</scope>
    <source>
        <strain evidence="1 2">DSM 100852</strain>
    </source>
</reference>
<dbReference type="AlphaFoldDB" id="A0AAU9DG29"/>
<name>A0AAU9DG29_9BACT</name>
<accession>A0AAU9DG29</accession>
<evidence type="ECO:0000313" key="1">
    <source>
        <dbReference type="EMBL" id="BDD09970.1"/>
    </source>
</evidence>
<protein>
    <submittedName>
        <fullName evidence="1">Uncharacterized protein</fullName>
    </submittedName>
</protein>
<gene>
    <name evidence="1" type="ORF">FUAX_24020</name>
</gene>